<feature type="domain" description="GSCFA" evidence="1">
    <location>
        <begin position="22"/>
        <end position="257"/>
    </location>
</feature>
<protein>
    <submittedName>
        <fullName evidence="2">GSCFA domain-containing protein</fullName>
    </submittedName>
</protein>
<dbReference type="SUPFAM" id="SSF52266">
    <property type="entry name" value="SGNH hydrolase"/>
    <property type="match status" value="1"/>
</dbReference>
<gene>
    <name evidence="2" type="ORF">GCM10023093_10080</name>
</gene>
<dbReference type="InterPro" id="IPR014982">
    <property type="entry name" value="GSCFA"/>
</dbReference>
<proteinExistence type="predicted"/>
<dbReference type="CDD" id="cd00229">
    <property type="entry name" value="SGNH_hydrolase"/>
    <property type="match status" value="1"/>
</dbReference>
<organism evidence="2 3">
    <name type="scientific">Nemorincola caseinilytica</name>
    <dbReference type="NCBI Taxonomy" id="2054315"/>
    <lineage>
        <taxon>Bacteria</taxon>
        <taxon>Pseudomonadati</taxon>
        <taxon>Bacteroidota</taxon>
        <taxon>Chitinophagia</taxon>
        <taxon>Chitinophagales</taxon>
        <taxon>Chitinophagaceae</taxon>
        <taxon>Nemorincola</taxon>
    </lineage>
</organism>
<dbReference type="EMBL" id="BAABFA010000008">
    <property type="protein sequence ID" value="GAA4462818.1"/>
    <property type="molecule type" value="Genomic_DNA"/>
</dbReference>
<dbReference type="RefSeq" id="WP_345079503.1">
    <property type="nucleotide sequence ID" value="NZ_BAABFA010000008.1"/>
</dbReference>
<dbReference type="Gene3D" id="3.40.50.1110">
    <property type="entry name" value="SGNH hydrolase"/>
    <property type="match status" value="1"/>
</dbReference>
<dbReference type="Proteomes" id="UP001500067">
    <property type="component" value="Unassembled WGS sequence"/>
</dbReference>
<accession>A0ABP8NAP9</accession>
<evidence type="ECO:0000313" key="3">
    <source>
        <dbReference type="Proteomes" id="UP001500067"/>
    </source>
</evidence>
<sequence length="325" mass="37697">MQMMLSLDIPPLPGPITYTDNILLIGSCFTEHMADRLQHYKFHVLQNPHGILFNPLSVAQSLDSYISGERYTEADLFYLNELWNSWDHHTRFSHTDKTAALAGINRAQEEAAAFIRKADKVIITLGSAFQYYLRESGKHVANNHRAPAQWFEKRLLPIEEIVAALNGTIQRLQTANPYAKVIFTISPVRHIRDGVVDNNRSKARLLEAVHELCGMHEHAYYFPAYELVIDILRDHRYYDIDMVHPNFAATTFVWEHFMKACIDPAIHDVMKQVGEIMTARAHRTRFPDTNAHRKFMESYLAKCKALAERYPMLDMKEEIAYFEMR</sequence>
<reference evidence="3" key="1">
    <citation type="journal article" date="2019" name="Int. J. Syst. Evol. Microbiol.">
        <title>The Global Catalogue of Microorganisms (GCM) 10K type strain sequencing project: providing services to taxonomists for standard genome sequencing and annotation.</title>
        <authorList>
            <consortium name="The Broad Institute Genomics Platform"/>
            <consortium name="The Broad Institute Genome Sequencing Center for Infectious Disease"/>
            <person name="Wu L."/>
            <person name="Ma J."/>
        </authorList>
    </citation>
    <scope>NUCLEOTIDE SEQUENCE [LARGE SCALE GENOMIC DNA]</scope>
    <source>
        <strain evidence="3">JCM 32105</strain>
    </source>
</reference>
<evidence type="ECO:0000313" key="2">
    <source>
        <dbReference type="EMBL" id="GAA4462818.1"/>
    </source>
</evidence>
<keyword evidence="3" id="KW-1185">Reference proteome</keyword>
<name>A0ABP8NAP9_9BACT</name>
<dbReference type="InterPro" id="IPR036514">
    <property type="entry name" value="SGNH_hydro_sf"/>
</dbReference>
<dbReference type="Pfam" id="PF08885">
    <property type="entry name" value="GSCFA"/>
    <property type="match status" value="1"/>
</dbReference>
<evidence type="ECO:0000259" key="1">
    <source>
        <dbReference type="Pfam" id="PF08885"/>
    </source>
</evidence>
<comment type="caution">
    <text evidence="2">The sequence shown here is derived from an EMBL/GenBank/DDBJ whole genome shotgun (WGS) entry which is preliminary data.</text>
</comment>